<accession>A0A4S9LM60</accession>
<dbReference type="InterPro" id="IPR043472">
    <property type="entry name" value="Macro_dom-like"/>
</dbReference>
<dbReference type="SUPFAM" id="SSF52949">
    <property type="entry name" value="Macro domain-like"/>
    <property type="match status" value="1"/>
</dbReference>
<reference evidence="2 3" key="1">
    <citation type="submission" date="2018-10" db="EMBL/GenBank/DDBJ databases">
        <title>Fifty Aureobasidium pullulans genomes reveal a recombining polyextremotolerant generalist.</title>
        <authorList>
            <person name="Gostincar C."/>
            <person name="Turk M."/>
            <person name="Zajc J."/>
            <person name="Gunde-Cimerman N."/>
        </authorList>
    </citation>
    <scope>NUCLEOTIDE SEQUENCE [LARGE SCALE GENOMIC DNA]</scope>
    <source>
        <strain evidence="2 3">EXF-6604</strain>
    </source>
</reference>
<dbReference type="Proteomes" id="UP000306584">
    <property type="component" value="Unassembled WGS sequence"/>
</dbReference>
<dbReference type="EMBL" id="QZBD01000090">
    <property type="protein sequence ID" value="THY30204.1"/>
    <property type="molecule type" value="Genomic_DNA"/>
</dbReference>
<dbReference type="PANTHER" id="PTHR35596:SF1">
    <property type="entry name" value="MICROBIAL-TYPE PARG CATALYTIC DOMAIN-CONTAINING PROTEIN"/>
    <property type="match status" value="1"/>
</dbReference>
<feature type="domain" description="Microbial-type PARG catalytic" evidence="1">
    <location>
        <begin position="72"/>
        <end position="168"/>
    </location>
</feature>
<evidence type="ECO:0000313" key="2">
    <source>
        <dbReference type="EMBL" id="THY30204.1"/>
    </source>
</evidence>
<dbReference type="Gene3D" id="3.40.220.10">
    <property type="entry name" value="Leucine Aminopeptidase, subunit E, domain 1"/>
    <property type="match status" value="1"/>
</dbReference>
<name>A0A4S9LM60_AURPU</name>
<proteinExistence type="predicted"/>
<dbReference type="InterPro" id="IPR019261">
    <property type="entry name" value="PARG_cat_microbial"/>
</dbReference>
<protein>
    <recommendedName>
        <fullName evidence="1">Microbial-type PARG catalytic domain-containing protein</fullName>
    </recommendedName>
</protein>
<dbReference type="Pfam" id="PF10021">
    <property type="entry name" value="PARG_cat_microb"/>
    <property type="match status" value="1"/>
</dbReference>
<evidence type="ECO:0000259" key="1">
    <source>
        <dbReference type="Pfam" id="PF10021"/>
    </source>
</evidence>
<dbReference type="NCBIfam" id="TIGR02452">
    <property type="entry name" value="TIGR02452 family protein"/>
    <property type="match status" value="1"/>
</dbReference>
<sequence>MLENSKPPGHTPETHTYKNMLPDLATRRKICEDTIKRSEEITAATANASLDSTFITSQTYPELSPLDPVFPNLQLQPIQVIDSDTFACARSIFSSDPEFRDKVAVLNLASDEGPGGGWRYTLSATQEEALCYSSTLYQTLKPEYYPWANTGPSSVAGIFSPGVAVFKDTLENSCRDLQPEERAVLSVITIAAPRRPALTNSNTELADPNILNEFRDKIRLIFRCAAAEGKTCLVLGALGCGAYGCPPGLVAMEMKDVLAEEEFRGWFGRVLFAVYGQGAVGKRNLEGFGEVFGEVFA</sequence>
<dbReference type="InterPro" id="IPR012664">
    <property type="entry name" value="CHP02452"/>
</dbReference>
<evidence type="ECO:0000313" key="3">
    <source>
        <dbReference type="Proteomes" id="UP000306584"/>
    </source>
</evidence>
<gene>
    <name evidence="2" type="ORF">D6D01_03317</name>
</gene>
<dbReference type="AlphaFoldDB" id="A0A4S9LM60"/>
<comment type="caution">
    <text evidence="2">The sequence shown here is derived from an EMBL/GenBank/DDBJ whole genome shotgun (WGS) entry which is preliminary data.</text>
</comment>
<organism evidence="2 3">
    <name type="scientific">Aureobasidium pullulans</name>
    <name type="common">Black yeast</name>
    <name type="synonym">Pullularia pullulans</name>
    <dbReference type="NCBI Taxonomy" id="5580"/>
    <lineage>
        <taxon>Eukaryota</taxon>
        <taxon>Fungi</taxon>
        <taxon>Dikarya</taxon>
        <taxon>Ascomycota</taxon>
        <taxon>Pezizomycotina</taxon>
        <taxon>Dothideomycetes</taxon>
        <taxon>Dothideomycetidae</taxon>
        <taxon>Dothideales</taxon>
        <taxon>Saccotheciaceae</taxon>
        <taxon>Aureobasidium</taxon>
    </lineage>
</organism>
<dbReference type="PANTHER" id="PTHR35596">
    <property type="entry name" value="DUF2263 DOMAIN-CONTAINING PROTEIN"/>
    <property type="match status" value="1"/>
</dbReference>